<dbReference type="InterPro" id="IPR018060">
    <property type="entry name" value="HTH_AraC"/>
</dbReference>
<evidence type="ECO:0000259" key="5">
    <source>
        <dbReference type="PROSITE" id="PS01124"/>
    </source>
</evidence>
<evidence type="ECO:0000256" key="2">
    <source>
        <dbReference type="ARBA" id="ARBA00023125"/>
    </source>
</evidence>
<dbReference type="PANTHER" id="PTHR47894:SF1">
    <property type="entry name" value="HTH-TYPE TRANSCRIPTIONAL REGULATOR VQSM"/>
    <property type="match status" value="1"/>
</dbReference>
<keyword evidence="3" id="KW-0804">Transcription</keyword>
<dbReference type="InterPro" id="IPR009057">
    <property type="entry name" value="Homeodomain-like_sf"/>
</dbReference>
<dbReference type="Proteomes" id="UP000294881">
    <property type="component" value="Unassembled WGS sequence"/>
</dbReference>
<feature type="compositionally biased region" description="Basic and acidic residues" evidence="4">
    <location>
        <begin position="349"/>
        <end position="361"/>
    </location>
</feature>
<protein>
    <submittedName>
        <fullName evidence="6">AraC-like DNA-binding protein</fullName>
    </submittedName>
</protein>
<organism evidence="6 7">
    <name type="scientific">Camelimonas lactis</name>
    <dbReference type="NCBI Taxonomy" id="659006"/>
    <lineage>
        <taxon>Bacteria</taxon>
        <taxon>Pseudomonadati</taxon>
        <taxon>Pseudomonadota</taxon>
        <taxon>Alphaproteobacteria</taxon>
        <taxon>Hyphomicrobiales</taxon>
        <taxon>Chelatococcaceae</taxon>
        <taxon>Camelimonas</taxon>
    </lineage>
</organism>
<evidence type="ECO:0000256" key="3">
    <source>
        <dbReference type="ARBA" id="ARBA00023163"/>
    </source>
</evidence>
<keyword evidence="2 6" id="KW-0238">DNA-binding</keyword>
<accession>A0A4V2RXQ2</accession>
<dbReference type="InterPro" id="IPR032687">
    <property type="entry name" value="AraC-type_N"/>
</dbReference>
<dbReference type="Pfam" id="PF12625">
    <property type="entry name" value="Arabinose_bd"/>
    <property type="match status" value="1"/>
</dbReference>
<dbReference type="AlphaFoldDB" id="A0A4V2RXQ2"/>
<evidence type="ECO:0000256" key="1">
    <source>
        <dbReference type="ARBA" id="ARBA00023015"/>
    </source>
</evidence>
<dbReference type="Pfam" id="PF12833">
    <property type="entry name" value="HTH_18"/>
    <property type="match status" value="1"/>
</dbReference>
<comment type="caution">
    <text evidence="6">The sequence shown here is derived from an EMBL/GenBank/DDBJ whole genome shotgun (WGS) entry which is preliminary data.</text>
</comment>
<feature type="region of interest" description="Disordered" evidence="4">
    <location>
        <begin position="347"/>
        <end position="367"/>
    </location>
</feature>
<feature type="domain" description="HTH araC/xylS-type" evidence="5">
    <location>
        <begin position="253"/>
        <end position="354"/>
    </location>
</feature>
<keyword evidence="7" id="KW-1185">Reference proteome</keyword>
<dbReference type="PROSITE" id="PS01124">
    <property type="entry name" value="HTH_ARAC_FAMILY_2"/>
    <property type="match status" value="1"/>
</dbReference>
<sequence>MLDRPQPVPASLPMLRTLPAALDPAVHPLHKARALVTQLEAAGVEPARALAGVGLQARDLDNVAARMSIRQLIGVFRNAHALVDDPLFALRGGLQCHLPMLGYFGLLLLTSANWKQLMTCFEKHRQHSTPVLGVNVSVSDAHCVMTYFDAHDLEPELFSFILDFHLGMALTYQRDLYGEGFQLAGVRLSRARPRHAAEIVELYGAPVRFGAARDEILWDRRWVGEPMRMADPLTAQALEEICGQLCEQIAAGSGVAGVVTRMLEEARHDFPGIDEVAARMHVTSRTLRRWLLAEGASYAGILDTVRARMAIRYLRATRMKTDEIARVLGFGATASFRTAFRRWTGRQPSDFRPRSRGRGDVPRIGQPVRDAAEAISDRLQLENQQG</sequence>
<dbReference type="GO" id="GO:0000976">
    <property type="term" value="F:transcription cis-regulatory region binding"/>
    <property type="evidence" value="ECO:0007669"/>
    <property type="project" value="TreeGrafter"/>
</dbReference>
<evidence type="ECO:0000313" key="6">
    <source>
        <dbReference type="EMBL" id="TCO15107.1"/>
    </source>
</evidence>
<keyword evidence="1" id="KW-0805">Transcription regulation</keyword>
<dbReference type="EMBL" id="SLWL01000002">
    <property type="protein sequence ID" value="TCO15107.1"/>
    <property type="molecule type" value="Genomic_DNA"/>
</dbReference>
<dbReference type="PANTHER" id="PTHR47894">
    <property type="entry name" value="HTH-TYPE TRANSCRIPTIONAL REGULATOR GADX"/>
    <property type="match status" value="1"/>
</dbReference>
<dbReference type="RefSeq" id="WP_165909882.1">
    <property type="nucleotide sequence ID" value="NZ_JBHUNN010000002.1"/>
</dbReference>
<dbReference type="GO" id="GO:0003700">
    <property type="term" value="F:DNA-binding transcription factor activity"/>
    <property type="evidence" value="ECO:0007669"/>
    <property type="project" value="InterPro"/>
</dbReference>
<gene>
    <name evidence="6" type="ORF">EV666_10283</name>
</gene>
<evidence type="ECO:0000256" key="4">
    <source>
        <dbReference type="SAM" id="MobiDB-lite"/>
    </source>
</evidence>
<dbReference type="GO" id="GO:0005829">
    <property type="term" value="C:cytosol"/>
    <property type="evidence" value="ECO:0007669"/>
    <property type="project" value="TreeGrafter"/>
</dbReference>
<dbReference type="Gene3D" id="1.10.10.60">
    <property type="entry name" value="Homeodomain-like"/>
    <property type="match status" value="1"/>
</dbReference>
<reference evidence="6 7" key="1">
    <citation type="submission" date="2019-03" db="EMBL/GenBank/DDBJ databases">
        <title>Genomic Encyclopedia of Type Strains, Phase IV (KMG-IV): sequencing the most valuable type-strain genomes for metagenomic binning, comparative biology and taxonomic classification.</title>
        <authorList>
            <person name="Goeker M."/>
        </authorList>
    </citation>
    <scope>NUCLEOTIDE SEQUENCE [LARGE SCALE GENOMIC DNA]</scope>
    <source>
        <strain evidence="6 7">DSM 22958</strain>
    </source>
</reference>
<dbReference type="SMART" id="SM00342">
    <property type="entry name" value="HTH_ARAC"/>
    <property type="match status" value="1"/>
</dbReference>
<proteinExistence type="predicted"/>
<name>A0A4V2RXQ2_9HYPH</name>
<evidence type="ECO:0000313" key="7">
    <source>
        <dbReference type="Proteomes" id="UP000294881"/>
    </source>
</evidence>
<dbReference type="SUPFAM" id="SSF46689">
    <property type="entry name" value="Homeodomain-like"/>
    <property type="match status" value="1"/>
</dbReference>